<organism evidence="2 3">
    <name type="scientific">Nitratidesulfovibrio vulgaris (strain DP4)</name>
    <name type="common">Desulfovibrio vulgaris</name>
    <dbReference type="NCBI Taxonomy" id="391774"/>
    <lineage>
        <taxon>Bacteria</taxon>
        <taxon>Pseudomonadati</taxon>
        <taxon>Thermodesulfobacteriota</taxon>
        <taxon>Desulfovibrionia</taxon>
        <taxon>Desulfovibrionales</taxon>
        <taxon>Desulfovibrionaceae</taxon>
        <taxon>Nitratidesulfovibrio</taxon>
    </lineage>
</organism>
<dbReference type="InterPro" id="IPR003814">
    <property type="entry name" value="FmdEsu_dom"/>
</dbReference>
<dbReference type="InterPro" id="IPR036425">
    <property type="entry name" value="MoaB/Mog-like_dom_sf"/>
</dbReference>
<dbReference type="SUPFAM" id="SSF53218">
    <property type="entry name" value="Molybdenum cofactor biosynthesis proteins"/>
    <property type="match status" value="1"/>
</dbReference>
<dbReference type="GO" id="GO:0018493">
    <property type="term" value="F:formylmethanofuran dehydrogenase activity"/>
    <property type="evidence" value="ECO:0007669"/>
    <property type="project" value="UniProtKB-EC"/>
</dbReference>
<dbReference type="KEGG" id="dvl:Dvul_2793"/>
<reference evidence="3" key="1">
    <citation type="journal article" date="2009" name="Environ. Microbiol.">
        <title>Contribution of mobile genetic elements to Desulfovibrio vulgaris genome plasticity.</title>
        <authorList>
            <person name="Walker C.B."/>
            <person name="Stolyar S."/>
            <person name="Chivian D."/>
            <person name="Pinel N."/>
            <person name="Gabster J.A."/>
            <person name="Dehal P.S."/>
            <person name="He Z."/>
            <person name="Yang Z.K."/>
            <person name="Yen H.C."/>
            <person name="Zhou J."/>
            <person name="Wall J.D."/>
            <person name="Hazen T.C."/>
            <person name="Arkin A.P."/>
            <person name="Stahl D.A."/>
        </authorList>
    </citation>
    <scope>NUCLEOTIDE SEQUENCE [LARGE SCALE GENOMIC DNA]</scope>
    <source>
        <strain evidence="3">DP4</strain>
    </source>
</reference>
<dbReference type="SMART" id="SM00852">
    <property type="entry name" value="MoCF_biosynth"/>
    <property type="match status" value="1"/>
</dbReference>
<dbReference type="RefSeq" id="WP_011793095.1">
    <property type="nucleotide sequence ID" value="NC_008751.1"/>
</dbReference>
<evidence type="ECO:0000313" key="2">
    <source>
        <dbReference type="EMBL" id="ABM29804.1"/>
    </source>
</evidence>
<dbReference type="Gene3D" id="3.30.60.80">
    <property type="match status" value="1"/>
</dbReference>
<dbReference type="Gene3D" id="3.30.1330.130">
    <property type="match status" value="1"/>
</dbReference>
<dbReference type="InterPro" id="IPR001453">
    <property type="entry name" value="MoaB/Mog_dom"/>
</dbReference>
<dbReference type="InterPro" id="IPR057035">
    <property type="entry name" value="Znf-Tbcl_FmdE"/>
</dbReference>
<feature type="domain" description="MoaB/Mog" evidence="1">
    <location>
        <begin position="377"/>
        <end position="509"/>
    </location>
</feature>
<proteinExistence type="predicted"/>
<dbReference type="Gene3D" id="3.40.980.10">
    <property type="entry name" value="MoaB/Mog-like domain"/>
    <property type="match status" value="1"/>
</dbReference>
<dbReference type="UniPathway" id="UPA00344"/>
<evidence type="ECO:0000313" key="3">
    <source>
        <dbReference type="Proteomes" id="UP000009173"/>
    </source>
</evidence>
<dbReference type="AlphaFoldDB" id="A0A0H3ABV4"/>
<dbReference type="EMBL" id="CP000527">
    <property type="protein sequence ID" value="ABM29804.1"/>
    <property type="molecule type" value="Genomic_DNA"/>
</dbReference>
<dbReference type="HOGENOM" id="CLU_503200_0_0_7"/>
<dbReference type="CDD" id="cd03522">
    <property type="entry name" value="MoeA_like"/>
    <property type="match status" value="1"/>
</dbReference>
<sequence>MLIGPYTHDAFMEEARKFHGYPAPGLIIGGYMVEMARRALPEGILFDAISETGQCLPDAVQMLTPCTIGNGWLRIRNFGLYALSLFDKHTGVGVRVHIDSQKLERFPEIKAWFLKLKPKREQDTERLQQEIREAAFDLLTLRPVTIRPDALGHGGKGGAIVACPLCGEYHPSAFGGICRSCQGESPYEVGPGLSFPGQPELRAVPVEEAVGKHALHDMTRIVPGESKGAEFVAGQELGAGDVCRLQMMGRNRVYVREETGDMQGWVHEDEAARAFGELMPGDGIEPEGPVREGKINFRATRDGVLVVDTRRLEQFNLVPDVMCATRHTHGVVLAGTRVAGTRAIPLYLSTLNLAKATTLLEGGPLFSVAPMRKAKVGVLVTGTEVFRGIIEDKFAPIITQKANQLGCDMAGTVIAPDDAPLITRGVHDLLAAGADLIVTTAGLSVDPDDMTRKGLLDAGLTEMLHGVPVLPGTMTLIGRIGGAQVIGVPACALFFKTTALDLLLPRLLAGLSVTRLDLARMGHGGLCMECRSCSFPKCPFGRG</sequence>
<gene>
    <name evidence="2" type="ordered locus">Dvul_2793</name>
</gene>
<protein>
    <submittedName>
        <fullName evidence="2">Formylmethanofuran dehydrogenase, subunit E</fullName>
        <ecNumber evidence="2">1.2.7.12</ecNumber>
    </submittedName>
</protein>
<dbReference type="Pfam" id="PF23475">
    <property type="entry name" value="zf-Tbcl_FmdE"/>
    <property type="match status" value="1"/>
</dbReference>
<evidence type="ECO:0000259" key="1">
    <source>
        <dbReference type="SMART" id="SM00852"/>
    </source>
</evidence>
<accession>A0A0H3ABV4</accession>
<dbReference type="PANTHER" id="PTHR39418">
    <property type="entry name" value="DEHYDROGENASE-RELATED"/>
    <property type="match status" value="1"/>
</dbReference>
<dbReference type="SUPFAM" id="SSF143555">
    <property type="entry name" value="FwdE-like"/>
    <property type="match status" value="1"/>
</dbReference>
<name>A0A0H3ABV4_NITV4</name>
<dbReference type="EC" id="1.2.7.12" evidence="2"/>
<dbReference type="Pfam" id="PF02663">
    <property type="entry name" value="FmdE"/>
    <property type="match status" value="1"/>
</dbReference>
<dbReference type="InterPro" id="IPR053194">
    <property type="entry name" value="tRNA_methyltr_O"/>
</dbReference>
<keyword evidence="2" id="KW-0560">Oxidoreductase</keyword>
<dbReference type="Proteomes" id="UP000009173">
    <property type="component" value="Chromosome"/>
</dbReference>
<dbReference type="PANTHER" id="PTHR39418:SF1">
    <property type="entry name" value="DEHYDROGENASE"/>
    <property type="match status" value="1"/>
</dbReference>
<dbReference type="Pfam" id="PF00994">
    <property type="entry name" value="MoCF_biosynth"/>
    <property type="match status" value="1"/>
</dbReference>